<sequence>MTDGRNLTLVHYDRCVHTNRAWTNALASLLRPVFLWNHDAVTREGGAALAPRLLGIEHG</sequence>
<proteinExistence type="predicted"/>
<organism evidence="1 2">
    <name type="scientific">Caballeronia sordidicola</name>
    <name type="common">Burkholderia sordidicola</name>
    <dbReference type="NCBI Taxonomy" id="196367"/>
    <lineage>
        <taxon>Bacteria</taxon>
        <taxon>Pseudomonadati</taxon>
        <taxon>Pseudomonadota</taxon>
        <taxon>Betaproteobacteria</taxon>
        <taxon>Burkholderiales</taxon>
        <taxon>Burkholderiaceae</taxon>
        <taxon>Caballeronia</taxon>
    </lineage>
</organism>
<dbReference type="AlphaFoldDB" id="A0A226WYU5"/>
<gene>
    <name evidence="1" type="ORF">BSU04_22725</name>
</gene>
<protein>
    <submittedName>
        <fullName evidence="1">Uncharacterized protein</fullName>
    </submittedName>
</protein>
<dbReference type="EMBL" id="MTHB01000131">
    <property type="protein sequence ID" value="OXC76273.1"/>
    <property type="molecule type" value="Genomic_DNA"/>
</dbReference>
<dbReference type="Proteomes" id="UP000214720">
    <property type="component" value="Unassembled WGS sequence"/>
</dbReference>
<evidence type="ECO:0000313" key="2">
    <source>
        <dbReference type="Proteomes" id="UP000214720"/>
    </source>
</evidence>
<comment type="caution">
    <text evidence="1">The sequence shown here is derived from an EMBL/GenBank/DDBJ whole genome shotgun (WGS) entry which is preliminary data.</text>
</comment>
<reference evidence="2" key="1">
    <citation type="submission" date="2017-01" db="EMBL/GenBank/DDBJ databases">
        <title>Genome Analysis of Deinococcus marmoris KOPRI26562.</title>
        <authorList>
            <person name="Kim J.H."/>
            <person name="Oh H.-M."/>
        </authorList>
    </citation>
    <scope>NUCLEOTIDE SEQUENCE [LARGE SCALE GENOMIC DNA]</scope>
    <source>
        <strain evidence="2">PAMC 26633</strain>
    </source>
</reference>
<evidence type="ECO:0000313" key="1">
    <source>
        <dbReference type="EMBL" id="OXC76273.1"/>
    </source>
</evidence>
<name>A0A226WYU5_CABSO</name>
<accession>A0A226WYU5</accession>